<reference evidence="1" key="1">
    <citation type="submission" date="2020-04" db="EMBL/GenBank/DDBJ databases">
        <title>A chromosome-scale assembly and high-density genetic map of the yellow drum (Nibea albiflora) genome.</title>
        <authorList>
            <person name="Xu D."/>
            <person name="Zhang W."/>
            <person name="Chen R."/>
            <person name="Tan P."/>
            <person name="Wang L."/>
            <person name="Song H."/>
            <person name="Tian L."/>
            <person name="Zhu Q."/>
            <person name="Wang B."/>
        </authorList>
    </citation>
    <scope>NUCLEOTIDE SEQUENCE</scope>
    <source>
        <strain evidence="1">ZJHYS-2018</strain>
    </source>
</reference>
<accession>A0ACB7FBW3</accession>
<gene>
    <name evidence="1" type="primary">CYR61.3</name>
    <name evidence="1" type="ORF">GBF38_003929</name>
</gene>
<protein>
    <submittedName>
        <fullName evidence="1">Protein CYR61</fullName>
    </submittedName>
</protein>
<sequence>MGSRSSPTLDEVHCLRPLCSHTCCWEAEQRIREGRPQMRKSLPPVRASAKTSEAEDRFPAITLVRASEWLDAGSPSEDDFSEADTNTHTSATSPRLAVKELIIPLPSAEVNTSDENKVHHLVPVGHSLGTAPDDQQPLRSAQTSHNLRNNPRVIQPVTERIQQRHTQEQHHTSKYKLRTSQSADQNKVGNTQITEARAPDTLTPQGTTYPFRSPELYEAGIDATDWESLERQTLLWSRKTQLVERERPSSSSEDKANYVPCNQAHTASPQALQPKVTSVPHSSTLTPTLTPKLHFYETLRELYQTSKMFGRSTAACHLVSSLTFVKKTNDEDETAELECPAECSCGPSPPLCPPGVSWVTDHCGCCKVCARQFNEDCSATEPCDHIKGLRCHLGAGGDPERGLCRAEAQGLPCEFGGRVYQHGEDFQPNCQHQCTCMDSVVGCMPLCPHQVPLPDWRCSRSRLARPEGGCCEEWVCDDDNHITEEPDELTDTSLPDSHPLPNHISALLQAHLQPRHPAATKGATYREMVSFPMSEVLLEHSCFPQTTEWTECSTTCGMGLSSRVTNTNPDCRLVRETRLCQIRQCELQLPLPSKKGKKCQRTVRPKEPVRITFAGCSTAQLYRPRTCGTCTDDRCCTPSLSRTVRLRFHCSDGEGFYRNVMWIQRCTCNRSCRIHGGPSSPSVSLHNDIHTFRH</sequence>
<proteinExistence type="predicted"/>
<organism evidence="1 2">
    <name type="scientific">Nibea albiflora</name>
    <name type="common">Yellow drum</name>
    <name type="synonym">Corvina albiflora</name>
    <dbReference type="NCBI Taxonomy" id="240163"/>
    <lineage>
        <taxon>Eukaryota</taxon>
        <taxon>Metazoa</taxon>
        <taxon>Chordata</taxon>
        <taxon>Craniata</taxon>
        <taxon>Vertebrata</taxon>
        <taxon>Euteleostomi</taxon>
        <taxon>Actinopterygii</taxon>
        <taxon>Neopterygii</taxon>
        <taxon>Teleostei</taxon>
        <taxon>Neoteleostei</taxon>
        <taxon>Acanthomorphata</taxon>
        <taxon>Eupercaria</taxon>
        <taxon>Sciaenidae</taxon>
        <taxon>Nibea</taxon>
    </lineage>
</organism>
<comment type="caution">
    <text evidence="1">The sequence shown here is derived from an EMBL/GenBank/DDBJ whole genome shotgun (WGS) entry which is preliminary data.</text>
</comment>
<dbReference type="EMBL" id="CM024801">
    <property type="protein sequence ID" value="KAG8011656.1"/>
    <property type="molecule type" value="Genomic_DNA"/>
</dbReference>
<keyword evidence="2" id="KW-1185">Reference proteome</keyword>
<name>A0ACB7FBW3_NIBAL</name>
<evidence type="ECO:0000313" key="2">
    <source>
        <dbReference type="Proteomes" id="UP000805704"/>
    </source>
</evidence>
<evidence type="ECO:0000313" key="1">
    <source>
        <dbReference type="EMBL" id="KAG8011656.1"/>
    </source>
</evidence>
<dbReference type="Proteomes" id="UP000805704">
    <property type="component" value="Chromosome 13"/>
</dbReference>